<evidence type="ECO:0000256" key="5">
    <source>
        <dbReference type="SAM" id="Phobius"/>
    </source>
</evidence>
<dbReference type="GO" id="GO:0009055">
    <property type="term" value="F:electron transfer activity"/>
    <property type="evidence" value="ECO:0007669"/>
    <property type="project" value="InterPro"/>
</dbReference>
<dbReference type="OrthoDB" id="5296507at2"/>
<evidence type="ECO:0000256" key="4">
    <source>
        <dbReference type="PROSITE-ProRule" id="PRU00433"/>
    </source>
</evidence>
<proteinExistence type="predicted"/>
<evidence type="ECO:0000256" key="2">
    <source>
        <dbReference type="ARBA" id="ARBA00022723"/>
    </source>
</evidence>
<dbReference type="Gene3D" id="1.10.760.10">
    <property type="entry name" value="Cytochrome c-like domain"/>
    <property type="match status" value="1"/>
</dbReference>
<protein>
    <submittedName>
        <fullName evidence="7">Cytochrome c</fullName>
    </submittedName>
</protein>
<dbReference type="InterPro" id="IPR009056">
    <property type="entry name" value="Cyt_c-like_dom"/>
</dbReference>
<feature type="transmembrane region" description="Helical" evidence="5">
    <location>
        <begin position="137"/>
        <end position="156"/>
    </location>
</feature>
<reference evidence="7 8" key="1">
    <citation type="submission" date="2019-07" db="EMBL/GenBank/DDBJ databases">
        <title>Genomic Encyclopedia of Type Strains, Phase IV (KMG-IV): sequencing the most valuable type-strain genomes for metagenomic binning, comparative biology and taxonomic classification.</title>
        <authorList>
            <person name="Goeker M."/>
        </authorList>
    </citation>
    <scope>NUCLEOTIDE SEQUENCE [LARGE SCALE GENOMIC DNA]</scope>
    <source>
        <strain evidence="7 8">SS015</strain>
    </source>
</reference>
<dbReference type="EMBL" id="VNIB01000013">
    <property type="protein sequence ID" value="TYO96689.1"/>
    <property type="molecule type" value="Genomic_DNA"/>
</dbReference>
<keyword evidence="1 4" id="KW-0349">Heme</keyword>
<dbReference type="AlphaFoldDB" id="A0A5D3WFN6"/>
<keyword evidence="5" id="KW-0812">Transmembrane</keyword>
<dbReference type="RefSeq" id="WP_148896758.1">
    <property type="nucleotide sequence ID" value="NZ_VNIB01000013.1"/>
</dbReference>
<dbReference type="InterPro" id="IPR036909">
    <property type="entry name" value="Cyt_c-like_dom_sf"/>
</dbReference>
<keyword evidence="5" id="KW-1133">Transmembrane helix</keyword>
<dbReference type="GO" id="GO:0046872">
    <property type="term" value="F:metal ion binding"/>
    <property type="evidence" value="ECO:0007669"/>
    <property type="project" value="UniProtKB-KW"/>
</dbReference>
<keyword evidence="5" id="KW-0472">Membrane</keyword>
<name>A0A5D3WFN6_9BACT</name>
<evidence type="ECO:0000256" key="3">
    <source>
        <dbReference type="ARBA" id="ARBA00023004"/>
    </source>
</evidence>
<evidence type="ECO:0000259" key="6">
    <source>
        <dbReference type="PROSITE" id="PS51007"/>
    </source>
</evidence>
<evidence type="ECO:0000313" key="8">
    <source>
        <dbReference type="Proteomes" id="UP000324159"/>
    </source>
</evidence>
<dbReference type="Proteomes" id="UP000324159">
    <property type="component" value="Unassembled WGS sequence"/>
</dbReference>
<keyword evidence="8" id="KW-1185">Reference proteome</keyword>
<accession>A0A5D3WFN6</accession>
<evidence type="ECO:0000313" key="7">
    <source>
        <dbReference type="EMBL" id="TYO96689.1"/>
    </source>
</evidence>
<keyword evidence="2 4" id="KW-0479">Metal-binding</keyword>
<organism evidence="7 8">
    <name type="scientific">Geothermobacter ehrlichii</name>
    <dbReference type="NCBI Taxonomy" id="213224"/>
    <lineage>
        <taxon>Bacteria</taxon>
        <taxon>Pseudomonadati</taxon>
        <taxon>Thermodesulfobacteriota</taxon>
        <taxon>Desulfuromonadia</taxon>
        <taxon>Desulfuromonadales</taxon>
        <taxon>Geothermobacteraceae</taxon>
        <taxon>Geothermobacter</taxon>
    </lineage>
</organism>
<sequence length="179" mass="18370">MDRRRGTKQWQLLAPFLVLLVVLAAGEVFAVAGDAARGARLFAGGQALANGGAACIACHGFAASGFGAAGGANFGPDLSGLYADFGDEGVAEVLAELAFPSMEPIYAERPLTEQEQADLGAFFAAVQPGPAVGSGTLLVMALVALGIFMGLIGLLGQRRLRAVRQPLVEQSRKQGGNQV</sequence>
<evidence type="ECO:0000256" key="1">
    <source>
        <dbReference type="ARBA" id="ARBA00022617"/>
    </source>
</evidence>
<gene>
    <name evidence="7" type="ORF">EDC39_11379</name>
</gene>
<dbReference type="GO" id="GO:0020037">
    <property type="term" value="F:heme binding"/>
    <property type="evidence" value="ECO:0007669"/>
    <property type="project" value="InterPro"/>
</dbReference>
<comment type="caution">
    <text evidence="7">The sequence shown here is derived from an EMBL/GenBank/DDBJ whole genome shotgun (WGS) entry which is preliminary data.</text>
</comment>
<keyword evidence="3 4" id="KW-0408">Iron</keyword>
<dbReference type="PROSITE" id="PS51007">
    <property type="entry name" value="CYTC"/>
    <property type="match status" value="1"/>
</dbReference>
<dbReference type="SUPFAM" id="SSF46626">
    <property type="entry name" value="Cytochrome c"/>
    <property type="match status" value="1"/>
</dbReference>
<feature type="domain" description="Cytochrome c" evidence="6">
    <location>
        <begin position="33"/>
        <end position="127"/>
    </location>
</feature>